<dbReference type="Proteomes" id="UP001592528">
    <property type="component" value="Unassembled WGS sequence"/>
</dbReference>
<keyword evidence="2" id="KW-1185">Reference proteome</keyword>
<evidence type="ECO:0000313" key="2">
    <source>
        <dbReference type="Proteomes" id="UP001592528"/>
    </source>
</evidence>
<protein>
    <recommendedName>
        <fullName evidence="3">HNH endonuclease</fullName>
    </recommendedName>
</protein>
<evidence type="ECO:0008006" key="3">
    <source>
        <dbReference type="Google" id="ProtNLM"/>
    </source>
</evidence>
<proteinExistence type="predicted"/>
<organism evidence="1 2">
    <name type="scientific">Streptacidiphilus cavernicola</name>
    <dbReference type="NCBI Taxonomy" id="3342716"/>
    <lineage>
        <taxon>Bacteria</taxon>
        <taxon>Bacillati</taxon>
        <taxon>Actinomycetota</taxon>
        <taxon>Actinomycetes</taxon>
        <taxon>Kitasatosporales</taxon>
        <taxon>Streptomycetaceae</taxon>
        <taxon>Streptacidiphilus</taxon>
    </lineage>
</organism>
<sequence>MAMPSWNDPKLGTMKGVALWLVQEVGVGELFTKTQLRDAFPQTSQIDRRMRDLRDFEWRIDTNREDPALGSHEHRFVRQGAAVWEPGKATKKAGVTVTAAERQALMMRDGHKCRSCGIGPGEQYAGTYIASQLDIARRPVRLPSGETRVQLVIECNRCRVGGRELTADLGEVLSRIGRLPAYEQKMLAAWVEQDARGFSETEGLWAAYRTLPAEARDEVRAALQQH</sequence>
<reference evidence="1 2" key="1">
    <citation type="submission" date="2024-09" db="EMBL/GenBank/DDBJ databases">
        <authorList>
            <person name="Lee S.D."/>
        </authorList>
    </citation>
    <scope>NUCLEOTIDE SEQUENCE [LARGE SCALE GENOMIC DNA]</scope>
    <source>
        <strain evidence="1 2">N1-5</strain>
    </source>
</reference>
<gene>
    <name evidence="1" type="ORF">ACEZDJ_03065</name>
</gene>
<name>A0ABV6UFQ0_9ACTN</name>
<accession>A0ABV6UFQ0</accession>
<comment type="caution">
    <text evidence="1">The sequence shown here is derived from an EMBL/GenBank/DDBJ whole genome shotgun (WGS) entry which is preliminary data.</text>
</comment>
<dbReference type="RefSeq" id="WP_030251278.1">
    <property type="nucleotide sequence ID" value="NZ_JBHEZZ010000001.1"/>
</dbReference>
<evidence type="ECO:0000313" key="1">
    <source>
        <dbReference type="EMBL" id="MFC1400264.1"/>
    </source>
</evidence>
<dbReference type="EMBL" id="JBHEZZ010000001">
    <property type="protein sequence ID" value="MFC1400264.1"/>
    <property type="molecule type" value="Genomic_DNA"/>
</dbReference>